<organism evidence="3 4">
    <name type="scientific">Dillenia turbinata</name>
    <dbReference type="NCBI Taxonomy" id="194707"/>
    <lineage>
        <taxon>Eukaryota</taxon>
        <taxon>Viridiplantae</taxon>
        <taxon>Streptophyta</taxon>
        <taxon>Embryophyta</taxon>
        <taxon>Tracheophyta</taxon>
        <taxon>Spermatophyta</taxon>
        <taxon>Magnoliopsida</taxon>
        <taxon>eudicotyledons</taxon>
        <taxon>Gunneridae</taxon>
        <taxon>Pentapetalae</taxon>
        <taxon>Dilleniales</taxon>
        <taxon>Dilleniaceae</taxon>
        <taxon>Dillenia</taxon>
    </lineage>
</organism>
<dbReference type="Proteomes" id="UP001370490">
    <property type="component" value="Unassembled WGS sequence"/>
</dbReference>
<evidence type="ECO:0000256" key="1">
    <source>
        <dbReference type="SAM" id="MobiDB-lite"/>
    </source>
</evidence>
<accession>A0AAN8VPW2</accession>
<proteinExistence type="predicted"/>
<evidence type="ECO:0000259" key="2">
    <source>
        <dbReference type="Pfam" id="PF07839"/>
    </source>
</evidence>
<dbReference type="EMBL" id="JBAMMX010000009">
    <property type="protein sequence ID" value="KAK6933876.1"/>
    <property type="molecule type" value="Genomic_DNA"/>
</dbReference>
<evidence type="ECO:0000313" key="3">
    <source>
        <dbReference type="EMBL" id="KAK6933876.1"/>
    </source>
</evidence>
<dbReference type="PANTHER" id="PTHR33923">
    <property type="entry name" value="CALMODULIN-BINDING PROTEIN-RELATED"/>
    <property type="match status" value="1"/>
</dbReference>
<reference evidence="3 4" key="1">
    <citation type="submission" date="2023-12" db="EMBL/GenBank/DDBJ databases">
        <title>A high-quality genome assembly for Dillenia turbinata (Dilleniales).</title>
        <authorList>
            <person name="Chanderbali A."/>
        </authorList>
    </citation>
    <scope>NUCLEOTIDE SEQUENCE [LARGE SCALE GENOMIC DNA]</scope>
    <source>
        <strain evidence="3">LSX21</strain>
        <tissue evidence="3">Leaf</tissue>
    </source>
</reference>
<keyword evidence="4" id="KW-1185">Reference proteome</keyword>
<dbReference type="PANTHER" id="PTHR33923:SF2">
    <property type="entry name" value="CALMODULIN-BINDING PROTEIN-RELATED"/>
    <property type="match status" value="1"/>
</dbReference>
<evidence type="ECO:0000313" key="4">
    <source>
        <dbReference type="Proteomes" id="UP001370490"/>
    </source>
</evidence>
<feature type="domain" description="Calmodulin-binding" evidence="2">
    <location>
        <begin position="1"/>
        <end position="40"/>
    </location>
</feature>
<sequence length="96" mass="10808">MDDRKNAEEWMVDFALQRAVNKLATARKKKVALLVEAFETYAHTKLSEGKAEGGFKSQTIQNTHASTANTDNWSEHKLHPLPSDSVFDRCNVSTDE</sequence>
<dbReference type="GO" id="GO:0005516">
    <property type="term" value="F:calmodulin binding"/>
    <property type="evidence" value="ECO:0007669"/>
    <property type="project" value="InterPro"/>
</dbReference>
<name>A0AAN8VPW2_9MAGN</name>
<comment type="caution">
    <text evidence="3">The sequence shown here is derived from an EMBL/GenBank/DDBJ whole genome shotgun (WGS) entry which is preliminary data.</text>
</comment>
<dbReference type="AlphaFoldDB" id="A0AAN8VPW2"/>
<dbReference type="Pfam" id="PF07839">
    <property type="entry name" value="CaM_binding"/>
    <property type="match status" value="1"/>
</dbReference>
<dbReference type="InterPro" id="IPR012417">
    <property type="entry name" value="CaM-bd_dom_pln"/>
</dbReference>
<dbReference type="InterPro" id="IPR044681">
    <property type="entry name" value="PICBP-like"/>
</dbReference>
<feature type="compositionally biased region" description="Polar residues" evidence="1">
    <location>
        <begin position="61"/>
        <end position="72"/>
    </location>
</feature>
<protein>
    <submittedName>
        <fullName evidence="3">Calmodulin-binding domain, plant</fullName>
    </submittedName>
</protein>
<feature type="region of interest" description="Disordered" evidence="1">
    <location>
        <begin position="61"/>
        <end position="96"/>
    </location>
</feature>
<gene>
    <name evidence="3" type="ORF">RJ641_036770</name>
</gene>